<dbReference type="EMBL" id="CP019323">
    <property type="protein sequence ID" value="APX73131.1"/>
    <property type="molecule type" value="Genomic_DNA"/>
</dbReference>
<dbReference type="AlphaFoldDB" id="A0A1P8Q5L5"/>
<name>A0A1P8Q5L5_9LACO</name>
<organism evidence="1 2">
    <name type="scientific">Companilactobacillus allii</name>
    <dbReference type="NCBI Taxonomy" id="1847728"/>
    <lineage>
        <taxon>Bacteria</taxon>
        <taxon>Bacillati</taxon>
        <taxon>Bacillota</taxon>
        <taxon>Bacilli</taxon>
        <taxon>Lactobacillales</taxon>
        <taxon>Lactobacillaceae</taxon>
        <taxon>Companilactobacillus</taxon>
    </lineage>
</organism>
<reference evidence="2" key="1">
    <citation type="submission" date="2016-12" db="EMBL/GenBank/DDBJ databases">
        <authorList>
            <person name="Jung M.Y."/>
            <person name="Lee S.H."/>
        </authorList>
    </citation>
    <scope>NUCLEOTIDE SEQUENCE [LARGE SCALE GENOMIC DNA]</scope>
    <source>
        <strain evidence="2">WiKim39</strain>
    </source>
</reference>
<keyword evidence="2" id="KW-1185">Reference proteome</keyword>
<evidence type="ECO:0000313" key="1">
    <source>
        <dbReference type="EMBL" id="APX73131.1"/>
    </source>
</evidence>
<sequence length="162" mass="19128">MNNIVELVQKVEARYGSVTKAPDDNAQLMITRDYWRKHADPYASFERIDHKNDIPKIQNMLDSGYPKQYIADEMFTSVRTLQNLELSGKVSDKKWKKNKLKLVHNKVFVLYHYGSFYAKGTVEEIAKEKNLKINTVYQLCHSPKLKFWDRQEIGDKSEWKKI</sequence>
<evidence type="ECO:0000313" key="2">
    <source>
        <dbReference type="Proteomes" id="UP000187499"/>
    </source>
</evidence>
<dbReference type="RefSeq" id="WP_076617943.1">
    <property type="nucleotide sequence ID" value="NZ_CP019323.1"/>
</dbReference>
<proteinExistence type="predicted"/>
<gene>
    <name evidence="1" type="ORF">BTM29_11455</name>
</gene>
<accession>A0A1P8Q5L5</accession>
<dbReference type="Proteomes" id="UP000187499">
    <property type="component" value="Chromosome"/>
</dbReference>
<protein>
    <submittedName>
        <fullName evidence="1">Uncharacterized protein</fullName>
    </submittedName>
</protein>
<dbReference type="STRING" id="1847728.BTM29_11455"/>
<dbReference type="KEGG" id="lalw:BTM29_11455"/>